<proteinExistence type="predicted"/>
<keyword evidence="2" id="KW-1185">Reference proteome</keyword>
<dbReference type="EMBL" id="JBGUBD010000012">
    <property type="protein sequence ID" value="MFA9479821.1"/>
    <property type="molecule type" value="Genomic_DNA"/>
</dbReference>
<dbReference type="Proteomes" id="UP001575105">
    <property type="component" value="Unassembled WGS sequence"/>
</dbReference>
<evidence type="ECO:0000313" key="1">
    <source>
        <dbReference type="EMBL" id="MFA9479821.1"/>
    </source>
</evidence>
<dbReference type="RefSeq" id="WP_425346746.1">
    <property type="nucleotide sequence ID" value="NZ_JBGUBD010000012.1"/>
</dbReference>
<protein>
    <submittedName>
        <fullName evidence="1">HYExAFE family protein</fullName>
    </submittedName>
</protein>
<organism evidence="1 2">
    <name type="scientific">Natronomicrosphaera hydrolytica</name>
    <dbReference type="NCBI Taxonomy" id="3242702"/>
    <lineage>
        <taxon>Bacteria</taxon>
        <taxon>Pseudomonadati</taxon>
        <taxon>Planctomycetota</taxon>
        <taxon>Phycisphaerae</taxon>
        <taxon>Phycisphaerales</taxon>
        <taxon>Phycisphaeraceae</taxon>
        <taxon>Natronomicrosphaera</taxon>
    </lineage>
</organism>
<accession>A0ABV4U886</accession>
<evidence type="ECO:0000313" key="2">
    <source>
        <dbReference type="Proteomes" id="UP001575105"/>
    </source>
</evidence>
<name>A0ABV4U886_9BACT</name>
<reference evidence="1 2" key="1">
    <citation type="submission" date="2024-08" db="EMBL/GenBank/DDBJ databases">
        <title>Whole-genome sequencing of halo(alkali)philic microorganisms from hypersaline lakes.</title>
        <authorList>
            <person name="Sorokin D.Y."/>
            <person name="Merkel A.Y."/>
            <person name="Messina E."/>
            <person name="Yakimov M."/>
        </authorList>
    </citation>
    <scope>NUCLEOTIDE SEQUENCE [LARGE SCALE GENOMIC DNA]</scope>
    <source>
        <strain evidence="1 2">AB-hyl4</strain>
    </source>
</reference>
<sequence>MAQRRFHYDAAFEHYLRANGIPYVAVDEAKRAVAGKGEIAGVPRKLKSFDFVVYSEGDANLLIDVKGRKHSGRTGRALQNWVTNDDVKCLDQWTGIFGEGFEAAFSFLFWCDVQPPDALFHEIFEFADRWYAVLAVRLSDYRQHMRRRSAKWDTVSLPAKAFTELAVPLKTLL</sequence>
<gene>
    <name evidence="1" type="ORF">ACERK3_16170</name>
</gene>
<comment type="caution">
    <text evidence="1">The sequence shown here is derived from an EMBL/GenBank/DDBJ whole genome shotgun (WGS) entry which is preliminary data.</text>
</comment>
<dbReference type="NCBIfam" id="NF038001">
    <property type="entry name" value="HYExAFE"/>
    <property type="match status" value="1"/>
</dbReference>
<dbReference type="InterPro" id="IPR049797">
    <property type="entry name" value="HYExAFE"/>
</dbReference>